<dbReference type="PROSITE" id="PS51384">
    <property type="entry name" value="FAD_FR"/>
    <property type="match status" value="1"/>
</dbReference>
<evidence type="ECO:0000313" key="21">
    <source>
        <dbReference type="Proteomes" id="UP000603453"/>
    </source>
</evidence>
<keyword evidence="12" id="KW-0496">Mitochondrion</keyword>
<evidence type="ECO:0000256" key="11">
    <source>
        <dbReference type="ARBA" id="ARBA00023027"/>
    </source>
</evidence>
<feature type="binding site" evidence="16">
    <location>
        <position position="127"/>
    </location>
    <ligand>
        <name>FAD</name>
        <dbReference type="ChEBI" id="CHEBI:57692"/>
    </ligand>
</feature>
<organism evidence="20 21">
    <name type="scientific">Mucor saturninus</name>
    <dbReference type="NCBI Taxonomy" id="64648"/>
    <lineage>
        <taxon>Eukaryota</taxon>
        <taxon>Fungi</taxon>
        <taxon>Fungi incertae sedis</taxon>
        <taxon>Mucoromycota</taxon>
        <taxon>Mucoromycotina</taxon>
        <taxon>Mucoromycetes</taxon>
        <taxon>Mucorales</taxon>
        <taxon>Mucorineae</taxon>
        <taxon>Mucoraceae</taxon>
        <taxon>Mucor</taxon>
    </lineage>
</organism>
<dbReference type="OrthoDB" id="432685at2759"/>
<dbReference type="Gene3D" id="3.40.50.80">
    <property type="entry name" value="Nucleotide-binding domain of ferredoxin-NADP reductase (FNR) module"/>
    <property type="match status" value="1"/>
</dbReference>
<comment type="catalytic activity">
    <reaction evidence="15">
        <text>2 Fe(3+)-[Dph3] + NADH = 2 Fe(2+)-[Dph3] + NAD(+) + H(+)</text>
        <dbReference type="Rhea" id="RHEA:71231"/>
        <dbReference type="Rhea" id="RHEA-COMP:18002"/>
        <dbReference type="Rhea" id="RHEA-COMP:18003"/>
        <dbReference type="ChEBI" id="CHEBI:15378"/>
        <dbReference type="ChEBI" id="CHEBI:29033"/>
        <dbReference type="ChEBI" id="CHEBI:29034"/>
        <dbReference type="ChEBI" id="CHEBI:57540"/>
        <dbReference type="ChEBI" id="CHEBI:57945"/>
        <dbReference type="ChEBI" id="CHEBI:83228"/>
    </reaction>
    <physiologicalReaction direction="left-to-right" evidence="15">
        <dbReference type="Rhea" id="RHEA:71232"/>
    </physiologicalReaction>
</comment>
<protein>
    <recommendedName>
        <fullName evidence="17">NADH-cytochrome b5 reductase</fullName>
        <ecNumber evidence="17">1.6.2.2</ecNumber>
    </recommendedName>
</protein>
<dbReference type="PANTHER" id="PTHR19370:SF184">
    <property type="entry name" value="NADH-CYTOCHROME B5 REDUCTASE-LIKE"/>
    <property type="match status" value="1"/>
</dbReference>
<feature type="binding site" evidence="16">
    <location>
        <position position="110"/>
    </location>
    <ligand>
        <name>FAD</name>
        <dbReference type="ChEBI" id="CHEBI:57692"/>
    </ligand>
</feature>
<feature type="binding site" evidence="16">
    <location>
        <position position="112"/>
    </location>
    <ligand>
        <name>FAD</name>
        <dbReference type="ChEBI" id="CHEBI:57692"/>
    </ligand>
</feature>
<evidence type="ECO:0000259" key="19">
    <source>
        <dbReference type="PROSITE" id="PS51384"/>
    </source>
</evidence>
<evidence type="ECO:0000256" key="17">
    <source>
        <dbReference type="RuleBase" id="RU361226"/>
    </source>
</evidence>
<dbReference type="GO" id="GO:0090524">
    <property type="term" value="F:cytochrome-b5 reductase activity, acting on NADH"/>
    <property type="evidence" value="ECO:0007669"/>
    <property type="project" value="UniProtKB-EC"/>
</dbReference>
<dbReference type="InterPro" id="IPR039261">
    <property type="entry name" value="FNR_nucleotide-bd"/>
</dbReference>
<keyword evidence="13 18" id="KW-0472">Membrane</keyword>
<dbReference type="FunFam" id="2.40.30.10:FF:000032">
    <property type="entry name" value="NADH-cytochrome b5 reductase"/>
    <property type="match status" value="1"/>
</dbReference>
<dbReference type="SUPFAM" id="SSF63380">
    <property type="entry name" value="Riboflavin synthase domain-like"/>
    <property type="match status" value="1"/>
</dbReference>
<dbReference type="AlphaFoldDB" id="A0A8H7QNT5"/>
<evidence type="ECO:0000256" key="4">
    <source>
        <dbReference type="ARBA" id="ARBA00006105"/>
    </source>
</evidence>
<gene>
    <name evidence="20" type="ORF">INT47_002824</name>
</gene>
<evidence type="ECO:0000256" key="8">
    <source>
        <dbReference type="ARBA" id="ARBA00022827"/>
    </source>
</evidence>
<dbReference type="CDD" id="cd06183">
    <property type="entry name" value="cyt_b5_reduct_like"/>
    <property type="match status" value="1"/>
</dbReference>
<dbReference type="Gene3D" id="2.40.30.10">
    <property type="entry name" value="Translation factors"/>
    <property type="match status" value="1"/>
</dbReference>
<name>A0A8H7QNT5_9FUNG</name>
<dbReference type="InterPro" id="IPR001433">
    <property type="entry name" value="OxRdtase_FAD/NAD-bd"/>
</dbReference>
<evidence type="ECO:0000256" key="6">
    <source>
        <dbReference type="ARBA" id="ARBA00022692"/>
    </source>
</evidence>
<dbReference type="EC" id="1.6.2.2" evidence="17"/>
<evidence type="ECO:0000256" key="3">
    <source>
        <dbReference type="ARBA" id="ARBA00005156"/>
    </source>
</evidence>
<reference evidence="20" key="1">
    <citation type="submission" date="2020-12" db="EMBL/GenBank/DDBJ databases">
        <title>Metabolic potential, ecology and presence of endohyphal bacteria is reflected in genomic diversity of Mucoromycotina.</title>
        <authorList>
            <person name="Muszewska A."/>
            <person name="Okrasinska A."/>
            <person name="Steczkiewicz K."/>
            <person name="Drgas O."/>
            <person name="Orlowska M."/>
            <person name="Perlinska-Lenart U."/>
            <person name="Aleksandrzak-Piekarczyk T."/>
            <person name="Szatraj K."/>
            <person name="Zielenkiewicz U."/>
            <person name="Pilsyk S."/>
            <person name="Malc E."/>
            <person name="Mieczkowski P."/>
            <person name="Kruszewska J.S."/>
            <person name="Biernat P."/>
            <person name="Pawlowska J."/>
        </authorList>
    </citation>
    <scope>NUCLEOTIDE SEQUENCE</scope>
    <source>
        <strain evidence="20">WA0000017839</strain>
    </source>
</reference>
<evidence type="ECO:0000256" key="2">
    <source>
        <dbReference type="ARBA" id="ARBA00004294"/>
    </source>
</evidence>
<evidence type="ECO:0000256" key="13">
    <source>
        <dbReference type="ARBA" id="ARBA00023136"/>
    </source>
</evidence>
<keyword evidence="9 18" id="KW-1133">Transmembrane helix</keyword>
<evidence type="ECO:0000256" key="15">
    <source>
        <dbReference type="ARBA" id="ARBA00049138"/>
    </source>
</evidence>
<comment type="cofactor">
    <cofactor evidence="1 16 17">
        <name>FAD</name>
        <dbReference type="ChEBI" id="CHEBI:57692"/>
    </cofactor>
</comment>
<keyword evidence="7" id="KW-1000">Mitochondrion outer membrane</keyword>
<keyword evidence="5 16" id="KW-0285">Flavoprotein</keyword>
<dbReference type="InterPro" id="IPR017927">
    <property type="entry name" value="FAD-bd_FR_type"/>
</dbReference>
<dbReference type="FunFam" id="3.40.50.80:FF:000019">
    <property type="entry name" value="NADH-cytochrome b5 reductase"/>
    <property type="match status" value="1"/>
</dbReference>
<evidence type="ECO:0000256" key="18">
    <source>
        <dbReference type="SAM" id="Phobius"/>
    </source>
</evidence>
<evidence type="ECO:0000256" key="12">
    <source>
        <dbReference type="ARBA" id="ARBA00023128"/>
    </source>
</evidence>
<feature type="binding site" evidence="16">
    <location>
        <position position="129"/>
    </location>
    <ligand>
        <name>FAD</name>
        <dbReference type="ChEBI" id="CHEBI:57692"/>
    </ligand>
</feature>
<keyword evidence="11 17" id="KW-0520">NAD</keyword>
<dbReference type="PRINTS" id="PR00406">
    <property type="entry name" value="CYTB5RDTASE"/>
</dbReference>
<evidence type="ECO:0000256" key="10">
    <source>
        <dbReference type="ARBA" id="ARBA00023002"/>
    </source>
</evidence>
<accession>A0A8H7QNT5</accession>
<comment type="catalytic activity">
    <reaction evidence="14 17">
        <text>2 Fe(III)-[cytochrome b5] + NADH = 2 Fe(II)-[cytochrome b5] + NAD(+) + H(+)</text>
        <dbReference type="Rhea" id="RHEA:46680"/>
        <dbReference type="Rhea" id="RHEA-COMP:10438"/>
        <dbReference type="Rhea" id="RHEA-COMP:10439"/>
        <dbReference type="ChEBI" id="CHEBI:15378"/>
        <dbReference type="ChEBI" id="CHEBI:29033"/>
        <dbReference type="ChEBI" id="CHEBI:29034"/>
        <dbReference type="ChEBI" id="CHEBI:57540"/>
        <dbReference type="ChEBI" id="CHEBI:57945"/>
        <dbReference type="EC" id="1.6.2.2"/>
    </reaction>
</comment>
<dbReference type="SUPFAM" id="SSF52343">
    <property type="entry name" value="Ferredoxin reductase-like, C-terminal NADP-linked domain"/>
    <property type="match status" value="1"/>
</dbReference>
<dbReference type="PRINTS" id="PR00371">
    <property type="entry name" value="FPNCR"/>
</dbReference>
<keyword evidence="10 17" id="KW-0560">Oxidoreductase</keyword>
<proteinExistence type="inferred from homology"/>
<dbReference type="GO" id="GO:0005741">
    <property type="term" value="C:mitochondrial outer membrane"/>
    <property type="evidence" value="ECO:0007669"/>
    <property type="project" value="UniProtKB-SubCell"/>
</dbReference>
<comment type="subcellular location">
    <subcellularLocation>
        <location evidence="2">Mitochondrion outer membrane</location>
    </subcellularLocation>
</comment>
<keyword evidence="6 18" id="KW-0812">Transmembrane</keyword>
<sequence>MSQPSLTISRAPVSIRRMGQILRDPVIFTSIAAVTAIAGFGTWYYYSNAAPTRVLDQHAAKPFKLVAKTAISHNTNIYRFALPHKDDVLGLPIGQHVTLIANIHGKEVSRSYTPITSDEDAGFFELIIKTYPDGVLTQHLVHMEVGDYIGVRGPKGSFIYTPNMVREIGMIAGGTGITPMLQIIRAILRNPNDKTKVKLIFGNVSKGDILLEYELEQLASKRPDQFEVYHVLNHPPDGLWTQGVGYINKQILEDRLPKVGNDVKILVCGPPPLVKAMTAITTELGYEAPRAVSKLTDQVFKF</sequence>
<dbReference type="InterPro" id="IPR001709">
    <property type="entry name" value="Flavoprot_Pyr_Nucl_cyt_Rdtase"/>
</dbReference>
<keyword evidence="21" id="KW-1185">Reference proteome</keyword>
<dbReference type="PANTHER" id="PTHR19370">
    <property type="entry name" value="NADH-CYTOCHROME B5 REDUCTASE"/>
    <property type="match status" value="1"/>
</dbReference>
<evidence type="ECO:0000256" key="14">
    <source>
        <dbReference type="ARBA" id="ARBA00047682"/>
    </source>
</evidence>
<evidence type="ECO:0000256" key="1">
    <source>
        <dbReference type="ARBA" id="ARBA00001974"/>
    </source>
</evidence>
<evidence type="ECO:0000256" key="9">
    <source>
        <dbReference type="ARBA" id="ARBA00022989"/>
    </source>
</evidence>
<dbReference type="Proteomes" id="UP000603453">
    <property type="component" value="Unassembled WGS sequence"/>
</dbReference>
<dbReference type="Pfam" id="PF00175">
    <property type="entry name" value="NAD_binding_1"/>
    <property type="match status" value="1"/>
</dbReference>
<comment type="similarity">
    <text evidence="4 17">Belongs to the flavoprotein pyridine nucleotide cytochrome reductase family.</text>
</comment>
<feature type="domain" description="FAD-binding FR-type" evidence="19">
    <location>
        <begin position="58"/>
        <end position="161"/>
    </location>
</feature>
<comment type="caution">
    <text evidence="20">The sequence shown here is derived from an EMBL/GenBank/DDBJ whole genome shotgun (WGS) entry which is preliminary data.</text>
</comment>
<dbReference type="Pfam" id="PF00970">
    <property type="entry name" value="FAD_binding_6"/>
    <property type="match status" value="1"/>
</dbReference>
<feature type="binding site" evidence="16">
    <location>
        <position position="178"/>
    </location>
    <ligand>
        <name>FAD</name>
        <dbReference type="ChEBI" id="CHEBI:57692"/>
    </ligand>
</feature>
<dbReference type="EMBL" id="JAEPRD010000182">
    <property type="protein sequence ID" value="KAG2194968.1"/>
    <property type="molecule type" value="Genomic_DNA"/>
</dbReference>
<evidence type="ECO:0000256" key="16">
    <source>
        <dbReference type="PIRSR" id="PIRSR601834-1"/>
    </source>
</evidence>
<evidence type="ECO:0000256" key="5">
    <source>
        <dbReference type="ARBA" id="ARBA00022630"/>
    </source>
</evidence>
<evidence type="ECO:0000256" key="7">
    <source>
        <dbReference type="ARBA" id="ARBA00022787"/>
    </source>
</evidence>
<comment type="pathway">
    <text evidence="3">Protein modification; peptidyl-diphthamide biosynthesis.</text>
</comment>
<dbReference type="InterPro" id="IPR008333">
    <property type="entry name" value="Cbr1-like_FAD-bd_dom"/>
</dbReference>
<dbReference type="InterPro" id="IPR001834">
    <property type="entry name" value="CBR-like"/>
</dbReference>
<evidence type="ECO:0000313" key="20">
    <source>
        <dbReference type="EMBL" id="KAG2194968.1"/>
    </source>
</evidence>
<keyword evidence="8 16" id="KW-0274">FAD</keyword>
<feature type="transmembrane region" description="Helical" evidence="18">
    <location>
        <begin position="26"/>
        <end position="46"/>
    </location>
</feature>
<dbReference type="InterPro" id="IPR017938">
    <property type="entry name" value="Riboflavin_synthase-like_b-brl"/>
</dbReference>